<dbReference type="SMART" id="SM00827">
    <property type="entry name" value="PKS_AT"/>
    <property type="match status" value="1"/>
</dbReference>
<dbReference type="PANTHER" id="PTHR43775">
    <property type="entry name" value="FATTY ACID SYNTHASE"/>
    <property type="match status" value="1"/>
</dbReference>
<accession>T2IWF7</accession>
<dbReference type="EMBL" id="CAQL01000769">
    <property type="protein sequence ID" value="CCQ57147.1"/>
    <property type="molecule type" value="Genomic_DNA"/>
</dbReference>
<dbReference type="Pfam" id="PF08659">
    <property type="entry name" value="KR"/>
    <property type="match status" value="1"/>
</dbReference>
<dbReference type="SUPFAM" id="SSF54637">
    <property type="entry name" value="Thioesterase/thiol ester dehydrase-isomerase"/>
    <property type="match status" value="1"/>
</dbReference>
<dbReference type="Gene3D" id="3.40.366.10">
    <property type="entry name" value="Malonyl-Coenzyme A Acyl Carrier Protein, domain 2"/>
    <property type="match status" value="1"/>
</dbReference>
<dbReference type="PROSITE" id="PS52019">
    <property type="entry name" value="PKS_MFAS_DH"/>
    <property type="match status" value="1"/>
</dbReference>
<dbReference type="RefSeq" id="WP_021833412.1">
    <property type="nucleotide sequence ID" value="NZ_CAQL01000769.1"/>
</dbReference>
<dbReference type="Pfam" id="PF00698">
    <property type="entry name" value="Acyl_transf_1"/>
    <property type="match status" value="1"/>
</dbReference>
<dbReference type="InterPro" id="IPR029069">
    <property type="entry name" value="HotDog_dom_sf"/>
</dbReference>
<dbReference type="SUPFAM" id="SSF52151">
    <property type="entry name" value="FabD/lysophospholipase-like"/>
    <property type="match status" value="1"/>
</dbReference>
<name>T2IWF7_CROWT</name>
<evidence type="ECO:0000259" key="7">
    <source>
        <dbReference type="PROSITE" id="PS52019"/>
    </source>
</evidence>
<dbReference type="SUPFAM" id="SSF47336">
    <property type="entry name" value="ACP-like"/>
    <property type="match status" value="1"/>
</dbReference>
<dbReference type="SUPFAM" id="SSF55048">
    <property type="entry name" value="Probable ACP-binding domain of malonyl-CoA ACP transacylase"/>
    <property type="match status" value="1"/>
</dbReference>
<dbReference type="InterPro" id="IPR009081">
    <property type="entry name" value="PP-bd_ACP"/>
</dbReference>
<dbReference type="CDD" id="cd08953">
    <property type="entry name" value="KR_2_SDR_x"/>
    <property type="match status" value="1"/>
</dbReference>
<evidence type="ECO:0000256" key="5">
    <source>
        <dbReference type="SAM" id="MobiDB-lite"/>
    </source>
</evidence>
<evidence type="ECO:0000313" key="9">
    <source>
        <dbReference type="Proteomes" id="UP000017981"/>
    </source>
</evidence>
<dbReference type="Proteomes" id="UP000017981">
    <property type="component" value="Unassembled WGS sequence"/>
</dbReference>
<sequence>MGKLWPSDRYLRAGVSSMGFGGINTHIVLEGLGSVRRQRLTENEHSLITTYQDTELLLFSGKTKEDLKTQLSHLLGFSYKLSYAEIADLSTKLNENLDKNLPVRAAIITNKADDLSSKLEKLINLINEENETNQKLPDIFWGRKQQEIKIGFLFPGQSAPVYLNGGILADLYSELNSLYDLAQLSDNEKTLSTKIAQTAIVTATIAGLKILDNFGIKADVSIGNSLGELSALYWSGVFDESSVIRLAKVRGKAMAELGDSTGKMASISTNEETVRSLLNGRIVVVSGVNSPTQTIISGEELGVHNVIKKATKKGIKTVSLPVSHAFHSPLVAKAVKPLEKYLQNQVFNPIQKSVISTVTGRLLTTENDLRSLLLRQVTSPVRFWEAVSLAQDKIDLFIEVGPGHILGRIVSSFSEVPVISMDSGGDSLKGLFQAVGAAFVLGVDINHETLFKGRFTRDLNLDYQPKFFVNPCELAPSLNQSHTIASLDQQKDQGEQREPRKDNIDKNTTSNDEESPLNCVRQLLSEKTELPIATIQEDYRLLGDLHLNSISVGQLVAEAARRLGLAAPVSPTDYANATVGDLAEALTDLEEIKEIKAIERVTMGVDHWIRTFTVDLVESPLNNALPTPKPHGANWRIIAPLDHQLKTTLETVFSQYEGEGVVVCLPPHPNETIIDSLLEGAKKAINESKCFILVQNGDSAASFARTLYLENPEIKTCVINVPLNHPEAVDWIITESLCGEGYNEVYYDNQGIRRSRLLKSALNISPSTTYSPQTPLPLTSNDVLCVTGGGKGIAAECALSIAKETGVRLALLGRSQPEQDQELTHNLVRMQSLGIKVSYVSVDVTDAQKVKQAMEQISTNLGAVSAIIHGAGINKPKLIKNLEKEDILKTLDPKVTGLSNILSAINPNSLKQLITFGSIIAETGLPGEADYGLANEWLSHAVAEFQEKYPHCHCLNLAWSVWSGVGMGEKLGRIDSLMQQGITPIPPEQGIKILRGLMSKSFDDTTVIISGRFGEPPTLKMEELELPFLRFLEKQKVSYPGVELIVETELSLDNDPYLKDHVYEGEYIFPGVMGLEAMTQVVTGLMPNLGNNITFESVKFNYPIVVSAEEPLTIRIAALIYPSGKIKTVIRSQQNEFTVDHFEAIISQAQEEIEHFEGLNVFQEIPDTHDPEKKGNNIDTHQHLYGELLFHQGCFQRIVNYEYLTDTKCVAKIEMKESLQWFSRYLPDKLLLGDPGARDAVIHGLQACVPHATILPTGIEKLSIYGINSSKNQFVSATEIKHFDDTFIYDLKVFDAEGNILEIWQGLELQIIKHKNADDPWISNLLPPYLERNLKKVVPNANLTVIIDEDATVERRVRSDRTLQKLSHHIVTRRTDGKPEITSEKVCVSHTGALTLVVRGESGCDIEPVTERSRTVWHDLLGTHYLALADMITADKGESLNVSATRIWTAKECLKKAEMMVDAPLILMSRKDNSQMVCLRVGKTVICTFLVRVKGFEMPLVFAILVDEEKEIDRGSCLIVEENPIFT</sequence>
<feature type="compositionally biased region" description="Basic and acidic residues" evidence="5">
    <location>
        <begin position="489"/>
        <end position="505"/>
    </location>
</feature>
<proteinExistence type="predicted"/>
<dbReference type="GO" id="GO:0004312">
    <property type="term" value="F:fatty acid synthase activity"/>
    <property type="evidence" value="ECO:0007669"/>
    <property type="project" value="TreeGrafter"/>
</dbReference>
<feature type="region of interest" description="Disordered" evidence="5">
    <location>
        <begin position="485"/>
        <end position="517"/>
    </location>
</feature>
<dbReference type="InterPro" id="IPR057326">
    <property type="entry name" value="KR_dom"/>
</dbReference>
<dbReference type="InterPro" id="IPR049900">
    <property type="entry name" value="PKS_mFAS_DH"/>
</dbReference>
<dbReference type="InterPro" id="IPR013968">
    <property type="entry name" value="PKS_KR"/>
</dbReference>
<feature type="domain" description="PKS/mFAS DH" evidence="7">
    <location>
        <begin position="1029"/>
        <end position="1318"/>
    </location>
</feature>
<dbReference type="InterPro" id="IPR036736">
    <property type="entry name" value="ACP-like_sf"/>
</dbReference>
<feature type="region of interest" description="C-terminal hotdog fold" evidence="4">
    <location>
        <begin position="1186"/>
        <end position="1318"/>
    </location>
</feature>
<dbReference type="SUPFAM" id="SSF51735">
    <property type="entry name" value="NAD(P)-binding Rossmann-fold domains"/>
    <property type="match status" value="1"/>
</dbReference>
<feature type="active site" description="Proton donor; for dehydratase activity" evidence="4">
    <location>
        <position position="1239"/>
    </location>
</feature>
<dbReference type="InterPro" id="IPR049551">
    <property type="entry name" value="PKS_DH_C"/>
</dbReference>
<protein>
    <submittedName>
        <fullName evidence="8">Beta-ketoacyl synthase</fullName>
    </submittedName>
</protein>
<reference evidence="8 9" key="2">
    <citation type="submission" date="2013-09" db="EMBL/GenBank/DDBJ databases">
        <title>Whole genome comparison of six Crocosphaera watsonii strains with differing phenotypes.</title>
        <authorList>
            <person name="Bench S.R."/>
            <person name="Heller P."/>
            <person name="Frank I."/>
            <person name="Arciniega M."/>
            <person name="Shilova I.N."/>
            <person name="Zehr J.P."/>
        </authorList>
    </citation>
    <scope>NUCLEOTIDE SEQUENCE [LARGE SCALE GENOMIC DNA]</scope>
    <source>
        <strain evidence="8 9">WH 0005</strain>
    </source>
</reference>
<keyword evidence="3" id="KW-0808">Transferase</keyword>
<dbReference type="InterPro" id="IPR049552">
    <property type="entry name" value="PKS_DH_N"/>
</dbReference>
<evidence type="ECO:0000256" key="1">
    <source>
        <dbReference type="ARBA" id="ARBA00022450"/>
    </source>
</evidence>
<dbReference type="InterPro" id="IPR016036">
    <property type="entry name" value="Malonyl_transacylase_ACP-bd"/>
</dbReference>
<keyword evidence="1" id="KW-0596">Phosphopantetheine</keyword>
<dbReference type="InterPro" id="IPR042104">
    <property type="entry name" value="PKS_dehydratase_sf"/>
</dbReference>
<dbReference type="InterPro" id="IPR050091">
    <property type="entry name" value="PKS_NRPS_Biosynth_Enz"/>
</dbReference>
<evidence type="ECO:0000313" key="8">
    <source>
        <dbReference type="EMBL" id="CCQ57147.1"/>
    </source>
</evidence>
<dbReference type="InterPro" id="IPR036291">
    <property type="entry name" value="NAD(P)-bd_dom_sf"/>
</dbReference>
<dbReference type="PANTHER" id="PTHR43775:SF37">
    <property type="entry name" value="SI:DKEY-61P9.11"/>
    <property type="match status" value="1"/>
</dbReference>
<dbReference type="GO" id="GO:0006633">
    <property type="term" value="P:fatty acid biosynthetic process"/>
    <property type="evidence" value="ECO:0007669"/>
    <property type="project" value="TreeGrafter"/>
</dbReference>
<keyword evidence="2" id="KW-0597">Phosphoprotein</keyword>
<dbReference type="Pfam" id="PF14765">
    <property type="entry name" value="PS-DH"/>
    <property type="match status" value="1"/>
</dbReference>
<dbReference type="Pfam" id="PF21089">
    <property type="entry name" value="PKS_DH_N"/>
    <property type="match status" value="1"/>
</dbReference>
<feature type="active site" description="Proton acceptor; for dehydratase activity" evidence="4">
    <location>
        <position position="1061"/>
    </location>
</feature>
<evidence type="ECO:0000259" key="6">
    <source>
        <dbReference type="PROSITE" id="PS50075"/>
    </source>
</evidence>
<dbReference type="PROSITE" id="PS50075">
    <property type="entry name" value="CARRIER"/>
    <property type="match status" value="1"/>
</dbReference>
<dbReference type="InterPro" id="IPR001227">
    <property type="entry name" value="Ac_transferase_dom_sf"/>
</dbReference>
<feature type="domain" description="Carrier" evidence="6">
    <location>
        <begin position="514"/>
        <end position="590"/>
    </location>
</feature>
<evidence type="ECO:0000256" key="3">
    <source>
        <dbReference type="ARBA" id="ARBA00022679"/>
    </source>
</evidence>
<evidence type="ECO:0000256" key="2">
    <source>
        <dbReference type="ARBA" id="ARBA00022553"/>
    </source>
</evidence>
<dbReference type="InterPro" id="IPR016035">
    <property type="entry name" value="Acyl_Trfase/lysoPLipase"/>
</dbReference>
<dbReference type="Gene3D" id="3.10.129.110">
    <property type="entry name" value="Polyketide synthase dehydratase"/>
    <property type="match status" value="1"/>
</dbReference>
<dbReference type="SMART" id="SM00822">
    <property type="entry name" value="PKS_KR"/>
    <property type="match status" value="1"/>
</dbReference>
<feature type="region of interest" description="N-terminal hotdog fold" evidence="4">
    <location>
        <begin position="1029"/>
        <end position="1167"/>
    </location>
</feature>
<dbReference type="Gene3D" id="1.10.1200.10">
    <property type="entry name" value="ACP-like"/>
    <property type="match status" value="1"/>
</dbReference>
<evidence type="ECO:0000256" key="4">
    <source>
        <dbReference type="PROSITE-ProRule" id="PRU01363"/>
    </source>
</evidence>
<comment type="caution">
    <text evidence="8">The sequence shown here is derived from an EMBL/GenBank/DDBJ whole genome shotgun (WGS) entry which is preliminary data.</text>
</comment>
<dbReference type="Gene3D" id="3.40.50.720">
    <property type="entry name" value="NAD(P)-binding Rossmann-like Domain"/>
    <property type="match status" value="1"/>
</dbReference>
<organism evidence="8 9">
    <name type="scientific">Crocosphaera watsonii WH 0005</name>
    <dbReference type="NCBI Taxonomy" id="423472"/>
    <lineage>
        <taxon>Bacteria</taxon>
        <taxon>Bacillati</taxon>
        <taxon>Cyanobacteriota</taxon>
        <taxon>Cyanophyceae</taxon>
        <taxon>Oscillatoriophycideae</taxon>
        <taxon>Chroococcales</taxon>
        <taxon>Aphanothecaceae</taxon>
        <taxon>Crocosphaera</taxon>
    </lineage>
</organism>
<gene>
    <name evidence="8" type="ORF">CWATWH0005_2625</name>
</gene>
<dbReference type="InterPro" id="IPR014043">
    <property type="entry name" value="Acyl_transferase_dom"/>
</dbReference>
<reference evidence="8 9" key="1">
    <citation type="submission" date="2013-01" db="EMBL/GenBank/DDBJ databases">
        <authorList>
            <person name="Bench S."/>
        </authorList>
    </citation>
    <scope>NUCLEOTIDE SEQUENCE [LARGE SCALE GENOMIC DNA]</scope>
    <source>
        <strain evidence="8 9">WH 0005</strain>
    </source>
</reference>